<dbReference type="RefSeq" id="WP_093391895.1">
    <property type="nucleotide sequence ID" value="NZ_LT629736.1"/>
</dbReference>
<name>A0A1H1NSA6_9GAMM</name>
<keyword evidence="1" id="KW-0812">Transmembrane</keyword>
<evidence type="ECO:0008006" key="4">
    <source>
        <dbReference type="Google" id="ProtNLM"/>
    </source>
</evidence>
<reference evidence="3" key="1">
    <citation type="submission" date="2016-10" db="EMBL/GenBank/DDBJ databases">
        <authorList>
            <person name="Varghese N."/>
            <person name="Submissions S."/>
        </authorList>
    </citation>
    <scope>NUCLEOTIDE SEQUENCE [LARGE SCALE GENOMIC DNA]</scope>
    <source>
        <strain evidence="3">NRRL B-51270</strain>
    </source>
</reference>
<keyword evidence="1" id="KW-1133">Transmembrane helix</keyword>
<feature type="transmembrane region" description="Helical" evidence="1">
    <location>
        <begin position="65"/>
        <end position="92"/>
    </location>
</feature>
<dbReference type="EMBL" id="LT629736">
    <property type="protein sequence ID" value="SDS01841.1"/>
    <property type="molecule type" value="Genomic_DNA"/>
</dbReference>
<evidence type="ECO:0000313" key="2">
    <source>
        <dbReference type="EMBL" id="SDS01841.1"/>
    </source>
</evidence>
<keyword evidence="1" id="KW-0472">Membrane</keyword>
<organism evidence="2 3">
    <name type="scientific">Halopseudomonas xinjiangensis</name>
    <dbReference type="NCBI Taxonomy" id="487184"/>
    <lineage>
        <taxon>Bacteria</taxon>
        <taxon>Pseudomonadati</taxon>
        <taxon>Pseudomonadota</taxon>
        <taxon>Gammaproteobacteria</taxon>
        <taxon>Pseudomonadales</taxon>
        <taxon>Pseudomonadaceae</taxon>
        <taxon>Halopseudomonas</taxon>
    </lineage>
</organism>
<proteinExistence type="predicted"/>
<dbReference type="Proteomes" id="UP000243207">
    <property type="component" value="Chromosome I"/>
</dbReference>
<evidence type="ECO:0000256" key="1">
    <source>
        <dbReference type="SAM" id="Phobius"/>
    </source>
</evidence>
<dbReference type="AlphaFoldDB" id="A0A1H1NSA6"/>
<gene>
    <name evidence="2" type="ORF">SAMN05216421_0754</name>
</gene>
<protein>
    <recommendedName>
        <fullName evidence="4">HEAT repeat-containing protein</fullName>
    </recommendedName>
</protein>
<keyword evidence="3" id="KW-1185">Reference proteome</keyword>
<accession>A0A1H1NSA6</accession>
<dbReference type="OrthoDB" id="5393896at2"/>
<feature type="transmembrane region" description="Helical" evidence="1">
    <location>
        <begin position="32"/>
        <end position="53"/>
    </location>
</feature>
<dbReference type="STRING" id="487184.SAMN05216421_0754"/>
<sequence>MLAKWLFSGALAFEASSWAGLASNPGLQEGLLVAVLPHAAASALLALAVWRLLPTRYRRPLPWAPLFLFSLAFFIPVLGAMGVVAAVFPALYTQRQHGEQMWQAIGVPKLPFRPLENRRSPMFHDGGLQDVLHLASDPERRLAALMATRRMPDHDSIPVLKLALRDPADDVRLLAYSMLDQKESRINQRIERLLGEIGPEGAGSAAQHAALARWYWELAYLGLAQGSVLEHVLMQAWNNGMRSLELEPNPELELLAGRIALERGEVVTARHQFNMARVQGVSPDKVVPFLAEAAFVTGRYTEVRRLLASLPAEAVLRPPFSDVARYWT</sequence>
<evidence type="ECO:0000313" key="3">
    <source>
        <dbReference type="Proteomes" id="UP000243207"/>
    </source>
</evidence>